<keyword evidence="3" id="KW-1185">Reference proteome</keyword>
<feature type="coiled-coil region" evidence="1">
    <location>
        <begin position="165"/>
        <end position="195"/>
    </location>
</feature>
<gene>
    <name evidence="2" type="ORF">F5984_19140</name>
</gene>
<accession>A0A7J5TUY8</accession>
<name>A0A7J5TUY8_9BACT</name>
<sequence length="225" mass="25278">MKTNWIGFWAILMLAGFGSRAQTVYAGEQTIEKNKLSGLFLTLPVDEKAVSREWEQVLRSYGRMNLSRGVFRVTNADIPSVSSEPINLTSQLKGGKASTTLFASFDLGSGNFARPGDPSYSAAETLLKDFAAKALYNNEVRIAEESFTEAQKAHQRSVQKGERLGRDIERNKREKERLLRSLDENAKELDQLTKDVDLNKTEQENALTEMDVKKKNVETVKAKKQ</sequence>
<organism evidence="2 3">
    <name type="scientific">Rudanella paleaurantiibacter</name>
    <dbReference type="NCBI Taxonomy" id="2614655"/>
    <lineage>
        <taxon>Bacteria</taxon>
        <taxon>Pseudomonadati</taxon>
        <taxon>Bacteroidota</taxon>
        <taxon>Cytophagia</taxon>
        <taxon>Cytophagales</taxon>
        <taxon>Cytophagaceae</taxon>
        <taxon>Rudanella</taxon>
    </lineage>
</organism>
<comment type="caution">
    <text evidence="2">The sequence shown here is derived from an EMBL/GenBank/DDBJ whole genome shotgun (WGS) entry which is preliminary data.</text>
</comment>
<evidence type="ECO:0000313" key="2">
    <source>
        <dbReference type="EMBL" id="KAB7727887.1"/>
    </source>
</evidence>
<dbReference type="AlphaFoldDB" id="A0A7J5TUY8"/>
<evidence type="ECO:0000256" key="1">
    <source>
        <dbReference type="SAM" id="Coils"/>
    </source>
</evidence>
<proteinExistence type="predicted"/>
<reference evidence="2 3" key="1">
    <citation type="submission" date="2019-10" db="EMBL/GenBank/DDBJ databases">
        <title>Rudanella paleaurantiibacter sp. nov., isolated from sludge.</title>
        <authorList>
            <person name="Xu S.Q."/>
        </authorList>
    </citation>
    <scope>NUCLEOTIDE SEQUENCE [LARGE SCALE GENOMIC DNA]</scope>
    <source>
        <strain evidence="2 3">HX-22-17</strain>
    </source>
</reference>
<dbReference type="RefSeq" id="WP_152125840.1">
    <property type="nucleotide sequence ID" value="NZ_WELI01000009.1"/>
</dbReference>
<dbReference type="EMBL" id="WELI01000009">
    <property type="protein sequence ID" value="KAB7727887.1"/>
    <property type="molecule type" value="Genomic_DNA"/>
</dbReference>
<evidence type="ECO:0000313" key="3">
    <source>
        <dbReference type="Proteomes" id="UP000488299"/>
    </source>
</evidence>
<keyword evidence="1" id="KW-0175">Coiled coil</keyword>
<protein>
    <submittedName>
        <fullName evidence="2">Uncharacterized protein</fullName>
    </submittedName>
</protein>
<dbReference type="Proteomes" id="UP000488299">
    <property type="component" value="Unassembled WGS sequence"/>
</dbReference>